<organism evidence="2">
    <name type="scientific">Tanacetum cinerariifolium</name>
    <name type="common">Dalmatian daisy</name>
    <name type="synonym">Chrysanthemum cinerariifolium</name>
    <dbReference type="NCBI Taxonomy" id="118510"/>
    <lineage>
        <taxon>Eukaryota</taxon>
        <taxon>Viridiplantae</taxon>
        <taxon>Streptophyta</taxon>
        <taxon>Embryophyta</taxon>
        <taxon>Tracheophyta</taxon>
        <taxon>Spermatophyta</taxon>
        <taxon>Magnoliopsida</taxon>
        <taxon>eudicotyledons</taxon>
        <taxon>Gunneridae</taxon>
        <taxon>Pentapetalae</taxon>
        <taxon>asterids</taxon>
        <taxon>campanulids</taxon>
        <taxon>Asterales</taxon>
        <taxon>Asteraceae</taxon>
        <taxon>Asteroideae</taxon>
        <taxon>Anthemideae</taxon>
        <taxon>Anthemidinae</taxon>
        <taxon>Tanacetum</taxon>
    </lineage>
</organism>
<reference evidence="2" key="1">
    <citation type="journal article" date="2019" name="Sci. Rep.">
        <title>Draft genome of Tanacetum cinerariifolium, the natural source of mosquito coil.</title>
        <authorList>
            <person name="Yamashiro T."/>
            <person name="Shiraishi A."/>
            <person name="Satake H."/>
            <person name="Nakayama K."/>
        </authorList>
    </citation>
    <scope>NUCLEOTIDE SEQUENCE</scope>
</reference>
<evidence type="ECO:0000256" key="1">
    <source>
        <dbReference type="SAM" id="MobiDB-lite"/>
    </source>
</evidence>
<name>A0A699TZZ6_TANCI</name>
<gene>
    <name evidence="2" type="ORF">Tci_887576</name>
</gene>
<comment type="caution">
    <text evidence="2">The sequence shown here is derived from an EMBL/GenBank/DDBJ whole genome shotgun (WGS) entry which is preliminary data.</text>
</comment>
<dbReference type="EMBL" id="BKCJ011287598">
    <property type="protein sequence ID" value="GFD15607.1"/>
    <property type="molecule type" value="Genomic_DNA"/>
</dbReference>
<sequence length="72" mass="7861">VFLPESHVDGVPQQEVRPLPSQDIPIGGSSLPEREILTGQNVEEGESSCGATAYVLGWAIPRRCRVDTPEWC</sequence>
<feature type="region of interest" description="Disordered" evidence="1">
    <location>
        <begin position="1"/>
        <end position="32"/>
    </location>
</feature>
<proteinExistence type="predicted"/>
<dbReference type="AlphaFoldDB" id="A0A699TZZ6"/>
<feature type="non-terminal residue" evidence="2">
    <location>
        <position position="1"/>
    </location>
</feature>
<evidence type="ECO:0000313" key="2">
    <source>
        <dbReference type="EMBL" id="GFD15607.1"/>
    </source>
</evidence>
<protein>
    <submittedName>
        <fullName evidence="2">Uncharacterized protein</fullName>
    </submittedName>
</protein>
<accession>A0A699TZZ6</accession>